<proteinExistence type="predicted"/>
<name>A0A2T2N7E2_CORCC</name>
<evidence type="ECO:0000313" key="1">
    <source>
        <dbReference type="EMBL" id="PSN61371.1"/>
    </source>
</evidence>
<reference evidence="1 2" key="1">
    <citation type="journal article" date="2018" name="Front. Microbiol.">
        <title>Genome-Wide Analysis of Corynespora cassiicola Leaf Fall Disease Putative Effectors.</title>
        <authorList>
            <person name="Lopez D."/>
            <person name="Ribeiro S."/>
            <person name="Label P."/>
            <person name="Fumanal B."/>
            <person name="Venisse J.S."/>
            <person name="Kohler A."/>
            <person name="de Oliveira R.R."/>
            <person name="Labutti K."/>
            <person name="Lipzen A."/>
            <person name="Lail K."/>
            <person name="Bauer D."/>
            <person name="Ohm R.A."/>
            <person name="Barry K.W."/>
            <person name="Spatafora J."/>
            <person name="Grigoriev I.V."/>
            <person name="Martin F.M."/>
            <person name="Pujade-Renaud V."/>
        </authorList>
    </citation>
    <scope>NUCLEOTIDE SEQUENCE [LARGE SCALE GENOMIC DNA]</scope>
    <source>
        <strain evidence="1 2">Philippines</strain>
    </source>
</reference>
<sequence length="152" mass="16551">MSETACALPCPPVPSRALPRGALLLPSPHVFFCWPRLPRLPRLPGGPTCAWPPLAPRCSSLLLTAPHCSSLLLLPADMTSSALSWTAAEARATSWTRSDMCRARDWRHVPANVLLGHTSRGPFAMLFDMADHAYKTPYRSTPCLSTTCPFGL</sequence>
<dbReference type="Proteomes" id="UP000240883">
    <property type="component" value="Unassembled WGS sequence"/>
</dbReference>
<dbReference type="EMBL" id="KZ678144">
    <property type="protein sequence ID" value="PSN61371.1"/>
    <property type="molecule type" value="Genomic_DNA"/>
</dbReference>
<organism evidence="1 2">
    <name type="scientific">Corynespora cassiicola Philippines</name>
    <dbReference type="NCBI Taxonomy" id="1448308"/>
    <lineage>
        <taxon>Eukaryota</taxon>
        <taxon>Fungi</taxon>
        <taxon>Dikarya</taxon>
        <taxon>Ascomycota</taxon>
        <taxon>Pezizomycotina</taxon>
        <taxon>Dothideomycetes</taxon>
        <taxon>Pleosporomycetidae</taxon>
        <taxon>Pleosporales</taxon>
        <taxon>Corynesporascaceae</taxon>
        <taxon>Corynespora</taxon>
    </lineage>
</organism>
<evidence type="ECO:0000313" key="2">
    <source>
        <dbReference type="Proteomes" id="UP000240883"/>
    </source>
</evidence>
<keyword evidence="2" id="KW-1185">Reference proteome</keyword>
<dbReference type="AlphaFoldDB" id="A0A2T2N7E2"/>
<protein>
    <submittedName>
        <fullName evidence="1">Uncharacterized protein</fullName>
    </submittedName>
</protein>
<gene>
    <name evidence="1" type="ORF">BS50DRAFT_149330</name>
</gene>
<accession>A0A2T2N7E2</accession>